<dbReference type="PIRSF" id="PIRSF000137">
    <property type="entry name" value="Alcohol_oxidase"/>
    <property type="match status" value="1"/>
</dbReference>
<dbReference type="Gene3D" id="3.50.50.60">
    <property type="entry name" value="FAD/NAD(P)-binding domain"/>
    <property type="match status" value="1"/>
</dbReference>
<dbReference type="Gene3D" id="3.30.410.10">
    <property type="entry name" value="Cholesterol Oxidase, domain 2"/>
    <property type="match status" value="1"/>
</dbReference>
<organism evidence="8 9">
    <name type="scientific">Cavenderia fasciculata</name>
    <name type="common">Slime mold</name>
    <name type="synonym">Dictyostelium fasciculatum</name>
    <dbReference type="NCBI Taxonomy" id="261658"/>
    <lineage>
        <taxon>Eukaryota</taxon>
        <taxon>Amoebozoa</taxon>
        <taxon>Evosea</taxon>
        <taxon>Eumycetozoa</taxon>
        <taxon>Dictyostelia</taxon>
        <taxon>Acytosteliales</taxon>
        <taxon>Cavenderiaceae</taxon>
        <taxon>Cavenderia</taxon>
    </lineage>
</organism>
<keyword evidence="6" id="KW-0732">Signal</keyword>
<comment type="cofactor">
    <cofactor evidence="1 5">
        <name>FAD</name>
        <dbReference type="ChEBI" id="CHEBI:57692"/>
    </cofactor>
</comment>
<dbReference type="RefSeq" id="XP_004360934.1">
    <property type="nucleotide sequence ID" value="XM_004360877.1"/>
</dbReference>
<dbReference type="GO" id="GO:0016614">
    <property type="term" value="F:oxidoreductase activity, acting on CH-OH group of donors"/>
    <property type="evidence" value="ECO:0007669"/>
    <property type="project" value="InterPro"/>
</dbReference>
<evidence type="ECO:0000259" key="7">
    <source>
        <dbReference type="PROSITE" id="PS00624"/>
    </source>
</evidence>
<feature type="signal peptide" evidence="6">
    <location>
        <begin position="1"/>
        <end position="31"/>
    </location>
</feature>
<evidence type="ECO:0000256" key="5">
    <source>
        <dbReference type="PIRSR" id="PIRSR000137-2"/>
    </source>
</evidence>
<dbReference type="OMA" id="AHMSGSC"/>
<dbReference type="InterPro" id="IPR012132">
    <property type="entry name" value="GMC_OxRdtase"/>
</dbReference>
<accession>F4PNN0</accession>
<dbReference type="GO" id="GO:0050660">
    <property type="term" value="F:flavin adenine dinucleotide binding"/>
    <property type="evidence" value="ECO:0007669"/>
    <property type="project" value="InterPro"/>
</dbReference>
<keyword evidence="4 5" id="KW-0274">FAD</keyword>
<gene>
    <name evidence="8" type="primary">chdh</name>
    <name evidence="8" type="ORF">DFA_05213</name>
</gene>
<keyword evidence="9" id="KW-1185">Reference proteome</keyword>
<evidence type="ECO:0000256" key="1">
    <source>
        <dbReference type="ARBA" id="ARBA00001974"/>
    </source>
</evidence>
<dbReference type="KEGG" id="dfa:DFA_05213"/>
<dbReference type="GeneID" id="14875401"/>
<evidence type="ECO:0000256" key="4">
    <source>
        <dbReference type="ARBA" id="ARBA00022827"/>
    </source>
</evidence>
<evidence type="ECO:0000256" key="3">
    <source>
        <dbReference type="ARBA" id="ARBA00022630"/>
    </source>
</evidence>
<dbReference type="SUPFAM" id="SSF51905">
    <property type="entry name" value="FAD/NAD(P)-binding domain"/>
    <property type="match status" value="1"/>
</dbReference>
<feature type="domain" description="Glucose-methanol-choline oxidoreductase N-terminal" evidence="7">
    <location>
        <begin position="320"/>
        <end position="334"/>
    </location>
</feature>
<evidence type="ECO:0000256" key="6">
    <source>
        <dbReference type="SAM" id="SignalP"/>
    </source>
</evidence>
<dbReference type="Pfam" id="PF05199">
    <property type="entry name" value="GMC_oxred_C"/>
    <property type="match status" value="1"/>
</dbReference>
<dbReference type="OrthoDB" id="269227at2759"/>
<dbReference type="SUPFAM" id="SSF54373">
    <property type="entry name" value="FAD-linked reductases, C-terminal domain"/>
    <property type="match status" value="1"/>
</dbReference>
<dbReference type="Pfam" id="PF00732">
    <property type="entry name" value="GMC_oxred_N"/>
    <property type="match status" value="1"/>
</dbReference>
<keyword evidence="3" id="KW-0285">Flavoprotein</keyword>
<dbReference type="PROSITE" id="PS00624">
    <property type="entry name" value="GMC_OXRED_2"/>
    <property type="match status" value="1"/>
</dbReference>
<feature type="binding site" evidence="5">
    <location>
        <position position="276"/>
    </location>
    <ligand>
        <name>FAD</name>
        <dbReference type="ChEBI" id="CHEBI:57692"/>
    </ligand>
</feature>
<comment type="similarity">
    <text evidence="2">Belongs to the GMC oxidoreductase family.</text>
</comment>
<evidence type="ECO:0000256" key="2">
    <source>
        <dbReference type="ARBA" id="ARBA00010790"/>
    </source>
</evidence>
<protein>
    <submittedName>
        <fullName evidence="8">Choline dehydrogenase</fullName>
    </submittedName>
</protein>
<dbReference type="PANTHER" id="PTHR11552">
    <property type="entry name" value="GLUCOSE-METHANOL-CHOLINE GMC OXIDOREDUCTASE"/>
    <property type="match status" value="1"/>
</dbReference>
<evidence type="ECO:0000313" key="8">
    <source>
        <dbReference type="EMBL" id="EGG23083.1"/>
    </source>
</evidence>
<dbReference type="InterPro" id="IPR007867">
    <property type="entry name" value="GMC_OxRtase_C"/>
</dbReference>
<dbReference type="Proteomes" id="UP000007797">
    <property type="component" value="Unassembled WGS sequence"/>
</dbReference>
<dbReference type="AlphaFoldDB" id="F4PNN0"/>
<dbReference type="InterPro" id="IPR000172">
    <property type="entry name" value="GMC_OxRdtase_N"/>
</dbReference>
<dbReference type="PANTHER" id="PTHR11552:SF147">
    <property type="entry name" value="CHOLINE DEHYDROGENASE, MITOCHONDRIAL"/>
    <property type="match status" value="1"/>
</dbReference>
<reference evidence="9" key="1">
    <citation type="journal article" date="2011" name="Genome Res.">
        <title>Phylogeny-wide analysis of social amoeba genomes highlights ancient origins for complex intercellular communication.</title>
        <authorList>
            <person name="Heidel A.J."/>
            <person name="Lawal H.M."/>
            <person name="Felder M."/>
            <person name="Schilde C."/>
            <person name="Helps N.R."/>
            <person name="Tunggal B."/>
            <person name="Rivero F."/>
            <person name="John U."/>
            <person name="Schleicher M."/>
            <person name="Eichinger L."/>
            <person name="Platzer M."/>
            <person name="Noegel A.A."/>
            <person name="Schaap P."/>
            <person name="Gloeckner G."/>
        </authorList>
    </citation>
    <scope>NUCLEOTIDE SEQUENCE [LARGE SCALE GENOMIC DNA]</scope>
    <source>
        <strain evidence="9">SH3</strain>
    </source>
</reference>
<feature type="binding site" evidence="5">
    <location>
        <begin position="148"/>
        <end position="151"/>
    </location>
    <ligand>
        <name>FAD</name>
        <dbReference type="ChEBI" id="CHEBI:57692"/>
    </ligand>
</feature>
<evidence type="ECO:0000313" key="9">
    <source>
        <dbReference type="Proteomes" id="UP000007797"/>
    </source>
</evidence>
<name>F4PNN0_CACFS</name>
<feature type="chain" id="PRO_5003315506" evidence="6">
    <location>
        <begin position="32"/>
        <end position="606"/>
    </location>
</feature>
<dbReference type="EMBL" id="GL883008">
    <property type="protein sequence ID" value="EGG23083.1"/>
    <property type="molecule type" value="Genomic_DNA"/>
</dbReference>
<proteinExistence type="inferred from homology"/>
<dbReference type="STRING" id="1054147.F4PNN0"/>
<dbReference type="InterPro" id="IPR036188">
    <property type="entry name" value="FAD/NAD-bd_sf"/>
</dbReference>
<sequence length="606" mass="66952">MAIISKLVATAFSLFMLLALLLLNNYQLVNAQITATISVGSSSLFLVYDFIVVGSGSSGSIITDRLSEKGYSVLVLEAGKKSIAGLGGEDYVGTRGTLNPKNNEYTANRPVTAFDVPLYWQKASITGPRWDIQGAQVAKMIGGCGVHNGMVFQRGKTDDYDDWGVPGWNWTTMEPYFKKVYTIMDSHLVSSNKHGHQGKIKVGTRPFDQEGRNFLLSCNSSGLPYNNDFNGNEFRDGCGYWQFNINDKGERSTPAHEYLTNATKRQNVQLLTSVTVLRVRWRYNIILAKYEASGVEFILTNNPTQVYYIQCAKEVILTAGALNTPKILMNSGVGDAAQLAQYTQHIPTLIKHLPGVGRNLLNHFLIFTIHHYNDTSDERPTMYDLFGIDLQYSTMGTGIFATPGYSVGAWLRPNGTGGEAENVMLIQPGVIGQSVPFKAISMAISISKPQPNNHYLTLNTNQTGSRIDFFQRPPLLNFTLLNKQQDIDTLVRGFKEARRILSHPPMSNYVAQVVPPANVVSDADIEDFVKSSAVSHEHWSGTAKMGTEFDPMAVVDNKLRVIGVRGLRVCDASVFPKLPHSLIHATVMTVAEKAADIIIDDYDLFN</sequence>